<organism evidence="6">
    <name type="scientific">Candidatus Methanophagaceae archaeon ANME-1 ERB6</name>
    <dbReference type="NCBI Taxonomy" id="2759912"/>
    <lineage>
        <taxon>Archaea</taxon>
        <taxon>Methanobacteriati</taxon>
        <taxon>Methanobacteriota</taxon>
        <taxon>Stenosarchaea group</taxon>
        <taxon>Methanomicrobia</taxon>
        <taxon>Candidatus Methanophagales</taxon>
        <taxon>Candidatus Methanophagaceae</taxon>
    </lineage>
</organism>
<evidence type="ECO:0000256" key="1">
    <source>
        <dbReference type="ARBA" id="ARBA00010923"/>
    </source>
</evidence>
<name>A0A7G9YW92_9EURY</name>
<accession>A0A7G9YW92</accession>
<dbReference type="AlphaFoldDB" id="A0A7G9YW92"/>
<dbReference type="CDD" id="cd17244">
    <property type="entry name" value="RMtype1_S_Apa101655I-TRD2-CR2_like"/>
    <property type="match status" value="1"/>
</dbReference>
<keyword evidence="2" id="KW-0680">Restriction system</keyword>
<evidence type="ECO:0000259" key="5">
    <source>
        <dbReference type="Pfam" id="PF01420"/>
    </source>
</evidence>
<dbReference type="GO" id="GO:0009307">
    <property type="term" value="P:DNA restriction-modification system"/>
    <property type="evidence" value="ECO:0007669"/>
    <property type="project" value="UniProtKB-KW"/>
</dbReference>
<feature type="domain" description="Type I restriction modification DNA specificity" evidence="5">
    <location>
        <begin position="200"/>
        <end position="350"/>
    </location>
</feature>
<feature type="coiled-coil region" evidence="4">
    <location>
        <begin position="165"/>
        <end position="192"/>
    </location>
</feature>
<dbReference type="Pfam" id="PF01420">
    <property type="entry name" value="Methylase_S"/>
    <property type="match status" value="2"/>
</dbReference>
<protein>
    <submittedName>
        <fullName evidence="6">Type-1 restriction enzyme MjaXIP specificity protein</fullName>
    </submittedName>
</protein>
<dbReference type="Gene3D" id="1.10.287.1120">
    <property type="entry name" value="Bipartite methylase S protein"/>
    <property type="match status" value="1"/>
</dbReference>
<sequence length="407" mass="46621">MSEWKECKLGEVAEIQTGPFGSQLHQRDYKVVGTPIITVEHLGENRVLHQNLPLVGDTDKERLKRYIIYEGDIVFSRVGSVDRRAYVSKRENGWMFSGRLLRVRPNRKLVSPKYLSYYFGQEDFKEHIRRIAVGATMPSINTSILSGVDILLPPLPEQRAIASVLSSLDDKIELLHRQNKTLEAMAETLFRQWFVEEADEGWEEKPLSEVIKIAIGRTPPRKEFYWFSTNSSDVKWVSIKDLGQSGIFVFDTSEYLTQEAVETFNIPVIPTDTVLLSFKMTVGRVGITTEPMLSNEAIAHFKFDENTPFSKEYLYIWLKTFKYDSLGSTSSIVTAINSSMIKEMGIVIPDDITMNNFRAKTEPLFNKIKQNQAQIRTLEKLRDTLLPKLMSGEVGVEYERGNNEKDD</sequence>
<keyword evidence="4" id="KW-0175">Coiled coil</keyword>
<dbReference type="PANTHER" id="PTHR30408">
    <property type="entry name" value="TYPE-1 RESTRICTION ENZYME ECOKI SPECIFICITY PROTEIN"/>
    <property type="match status" value="1"/>
</dbReference>
<evidence type="ECO:0000256" key="2">
    <source>
        <dbReference type="ARBA" id="ARBA00022747"/>
    </source>
</evidence>
<dbReference type="SUPFAM" id="SSF116734">
    <property type="entry name" value="DNA methylase specificity domain"/>
    <property type="match status" value="2"/>
</dbReference>
<dbReference type="Gene3D" id="3.90.220.20">
    <property type="entry name" value="DNA methylase specificity domains"/>
    <property type="match status" value="2"/>
</dbReference>
<dbReference type="InterPro" id="IPR000055">
    <property type="entry name" value="Restrct_endonuc_typeI_TRD"/>
</dbReference>
<keyword evidence="3" id="KW-0238">DNA-binding</keyword>
<comment type="similarity">
    <text evidence="1">Belongs to the type-I restriction system S methylase family.</text>
</comment>
<dbReference type="GO" id="GO:0003677">
    <property type="term" value="F:DNA binding"/>
    <property type="evidence" value="ECO:0007669"/>
    <property type="project" value="UniProtKB-KW"/>
</dbReference>
<gene>
    <name evidence="6" type="ORF">BPDGFPMF_00035</name>
</gene>
<evidence type="ECO:0000313" key="6">
    <source>
        <dbReference type="EMBL" id="QNO52276.1"/>
    </source>
</evidence>
<evidence type="ECO:0000256" key="3">
    <source>
        <dbReference type="ARBA" id="ARBA00023125"/>
    </source>
</evidence>
<dbReference type="InterPro" id="IPR052021">
    <property type="entry name" value="Type-I_RS_S_subunit"/>
</dbReference>
<dbReference type="EMBL" id="MT631505">
    <property type="protein sequence ID" value="QNO52276.1"/>
    <property type="molecule type" value="Genomic_DNA"/>
</dbReference>
<dbReference type="InterPro" id="IPR044946">
    <property type="entry name" value="Restrct_endonuc_typeI_TRD_sf"/>
</dbReference>
<dbReference type="PANTHER" id="PTHR30408:SF13">
    <property type="entry name" value="TYPE I RESTRICTION ENZYME HINDI SPECIFICITY SUBUNIT"/>
    <property type="match status" value="1"/>
</dbReference>
<proteinExistence type="inferred from homology"/>
<evidence type="ECO:0000256" key="4">
    <source>
        <dbReference type="SAM" id="Coils"/>
    </source>
</evidence>
<reference evidence="6" key="1">
    <citation type="submission" date="2020-06" db="EMBL/GenBank/DDBJ databases">
        <title>Unique genomic features of the anaerobic methanotrophic archaea.</title>
        <authorList>
            <person name="Chadwick G.L."/>
            <person name="Skennerton C.T."/>
            <person name="Laso-Perez R."/>
            <person name="Leu A.O."/>
            <person name="Speth D.R."/>
            <person name="Yu H."/>
            <person name="Morgan-Lang C."/>
            <person name="Hatzenpichler R."/>
            <person name="Goudeau D."/>
            <person name="Malmstrom R."/>
            <person name="Brazelton W.J."/>
            <person name="Woyke T."/>
            <person name="Hallam S.J."/>
            <person name="Tyson G.W."/>
            <person name="Wegener G."/>
            <person name="Boetius A."/>
            <person name="Orphan V."/>
        </authorList>
    </citation>
    <scope>NUCLEOTIDE SEQUENCE</scope>
</reference>
<feature type="domain" description="Type I restriction modification DNA specificity" evidence="5">
    <location>
        <begin position="1"/>
        <end position="183"/>
    </location>
</feature>